<sequence length="259" mass="29340">MRFTMQSATPTDVRLFNGSLDSLLKQTARPEGGPLLLVTPNLDHLRLLWRTPAFRRAYASADLIVNDSRFLDKYFLRGNALCAPGSDIVPTFLGQLNPSSRVCVVGFTENVKSEITKAFPGLAFSFVQPSMGYILRHQERLMLVKRVLEFNPDIVLVCTGAPQSEIFAAQLKRATEKNMSILCCGSALHFLTGEKKRSSETLRNLGMEWAFRFFHEAHTRKRYLYDSLFLFTKLSSFVTFRLNGSASFGRYRLNAHRAN</sequence>
<evidence type="ECO:0000313" key="4">
    <source>
        <dbReference type="Proteomes" id="UP000189935"/>
    </source>
</evidence>
<evidence type="ECO:0000313" key="3">
    <source>
        <dbReference type="EMBL" id="SHJ85414.1"/>
    </source>
</evidence>
<accession>A0A1M6MPQ6</accession>
<dbReference type="AlphaFoldDB" id="A0A1M6MPQ6"/>
<evidence type="ECO:0000256" key="1">
    <source>
        <dbReference type="ARBA" id="ARBA00022676"/>
    </source>
</evidence>
<keyword evidence="1" id="KW-0328">Glycosyltransferase</keyword>
<organism evidence="3 4">
    <name type="scientific">Bradyrhizobium lablabi</name>
    <dbReference type="NCBI Taxonomy" id="722472"/>
    <lineage>
        <taxon>Bacteria</taxon>
        <taxon>Pseudomonadati</taxon>
        <taxon>Pseudomonadota</taxon>
        <taxon>Alphaproteobacteria</taxon>
        <taxon>Hyphomicrobiales</taxon>
        <taxon>Nitrobacteraceae</taxon>
        <taxon>Bradyrhizobium</taxon>
    </lineage>
</organism>
<dbReference type="EMBL" id="LT670844">
    <property type="protein sequence ID" value="SHJ85414.1"/>
    <property type="molecule type" value="Genomic_DNA"/>
</dbReference>
<protein>
    <submittedName>
        <fullName evidence="3">N-acetylglucosaminyldiphosphoundecaprenol N-acetyl-beta-D-mannosaminyltransferase</fullName>
    </submittedName>
</protein>
<dbReference type="Proteomes" id="UP000189935">
    <property type="component" value="Chromosome I"/>
</dbReference>
<dbReference type="OrthoDB" id="9771846at2"/>
<dbReference type="PANTHER" id="PTHR34136:SF1">
    <property type="entry name" value="UDP-N-ACETYL-D-MANNOSAMINURONIC ACID TRANSFERASE"/>
    <property type="match status" value="1"/>
</dbReference>
<name>A0A1M6MPQ6_9BRAD</name>
<dbReference type="Pfam" id="PF03808">
    <property type="entry name" value="Glyco_tran_WecG"/>
    <property type="match status" value="1"/>
</dbReference>
<dbReference type="GO" id="GO:0016758">
    <property type="term" value="F:hexosyltransferase activity"/>
    <property type="evidence" value="ECO:0007669"/>
    <property type="project" value="TreeGrafter"/>
</dbReference>
<gene>
    <name evidence="3" type="ORF">SAMN05444159_1692</name>
</gene>
<dbReference type="RefSeq" id="WP_079537757.1">
    <property type="nucleotide sequence ID" value="NZ_LT670844.1"/>
</dbReference>
<keyword evidence="2 3" id="KW-0808">Transferase</keyword>
<reference evidence="3 4" key="1">
    <citation type="submission" date="2016-11" db="EMBL/GenBank/DDBJ databases">
        <authorList>
            <person name="Jaros S."/>
            <person name="Januszkiewicz K."/>
            <person name="Wedrychowicz H."/>
        </authorList>
    </citation>
    <scope>NUCLEOTIDE SEQUENCE [LARGE SCALE GENOMIC DNA]</scope>
    <source>
        <strain evidence="3 4">GAS499</strain>
    </source>
</reference>
<dbReference type="InterPro" id="IPR004629">
    <property type="entry name" value="WecG_TagA_CpsF"/>
</dbReference>
<dbReference type="PANTHER" id="PTHR34136">
    <property type="match status" value="1"/>
</dbReference>
<evidence type="ECO:0000256" key="2">
    <source>
        <dbReference type="ARBA" id="ARBA00022679"/>
    </source>
</evidence>
<proteinExistence type="predicted"/>
<dbReference type="CDD" id="cd06533">
    <property type="entry name" value="Glyco_transf_WecG_TagA"/>
    <property type="match status" value="1"/>
</dbReference>